<feature type="domain" description="Outer membrane protein beta-barrel" evidence="7">
    <location>
        <begin position="21"/>
        <end position="170"/>
    </location>
</feature>
<keyword evidence="5" id="KW-0472">Membrane</keyword>
<accession>A0A379F929</accession>
<organism evidence="8 9">
    <name type="scientific">Proteus vulgaris</name>
    <dbReference type="NCBI Taxonomy" id="585"/>
    <lineage>
        <taxon>Bacteria</taxon>
        <taxon>Pseudomonadati</taxon>
        <taxon>Pseudomonadota</taxon>
        <taxon>Gammaproteobacteria</taxon>
        <taxon>Enterobacterales</taxon>
        <taxon>Morganellaceae</taxon>
        <taxon>Proteus</taxon>
    </lineage>
</organism>
<proteinExistence type="predicted"/>
<keyword evidence="2" id="KW-1134">Transmembrane beta strand</keyword>
<gene>
    <name evidence="8" type="primary">ompX_1</name>
    <name evidence="8" type="ORF">NCTC10376_02024</name>
</gene>
<keyword evidence="3" id="KW-0812">Transmembrane</keyword>
<reference evidence="8 9" key="1">
    <citation type="submission" date="2018-06" db="EMBL/GenBank/DDBJ databases">
        <authorList>
            <consortium name="Pathogen Informatics"/>
            <person name="Doyle S."/>
        </authorList>
    </citation>
    <scope>NUCLEOTIDE SEQUENCE [LARGE SCALE GENOMIC DNA]</scope>
    <source>
        <strain evidence="8 9">NCTC10376</strain>
    </source>
</reference>
<evidence type="ECO:0000259" key="7">
    <source>
        <dbReference type="Pfam" id="PF13505"/>
    </source>
</evidence>
<dbReference type="GeneID" id="93392683"/>
<feature type="signal peptide" evidence="6">
    <location>
        <begin position="1"/>
        <end position="22"/>
    </location>
</feature>
<evidence type="ECO:0000256" key="1">
    <source>
        <dbReference type="ARBA" id="ARBA00004571"/>
    </source>
</evidence>
<dbReference type="GO" id="GO:0009279">
    <property type="term" value="C:cell outer membrane"/>
    <property type="evidence" value="ECO:0007669"/>
    <property type="project" value="UniProtKB-SubCell"/>
</dbReference>
<evidence type="ECO:0000256" key="4">
    <source>
        <dbReference type="ARBA" id="ARBA00022729"/>
    </source>
</evidence>
<keyword evidence="4 6" id="KW-0732">Signal</keyword>
<dbReference type="GO" id="GO:0044384">
    <property type="term" value="C:host outer membrane"/>
    <property type="evidence" value="ECO:0007669"/>
    <property type="project" value="InterPro"/>
</dbReference>
<evidence type="ECO:0000256" key="3">
    <source>
        <dbReference type="ARBA" id="ARBA00022692"/>
    </source>
</evidence>
<dbReference type="AlphaFoldDB" id="A0A379F929"/>
<dbReference type="Pfam" id="PF13505">
    <property type="entry name" value="OMP_b-brl"/>
    <property type="match status" value="1"/>
</dbReference>
<dbReference type="SUPFAM" id="SSF56925">
    <property type="entry name" value="OMPA-like"/>
    <property type="match status" value="1"/>
</dbReference>
<evidence type="ECO:0000256" key="2">
    <source>
        <dbReference type="ARBA" id="ARBA00022452"/>
    </source>
</evidence>
<feature type="chain" id="PRO_5016631556" evidence="6">
    <location>
        <begin position="23"/>
        <end position="170"/>
    </location>
</feature>
<dbReference type="RefSeq" id="WP_036933700.1">
    <property type="nucleotide sequence ID" value="NZ_CABMNT010000004.1"/>
</dbReference>
<dbReference type="OrthoDB" id="6455514at2"/>
<dbReference type="InterPro" id="IPR011250">
    <property type="entry name" value="OMP/PagP_B-barrel"/>
</dbReference>
<dbReference type="InterPro" id="IPR051723">
    <property type="entry name" value="Bact_OM_Invasion-Related"/>
</dbReference>
<evidence type="ECO:0000256" key="6">
    <source>
        <dbReference type="SAM" id="SignalP"/>
    </source>
</evidence>
<dbReference type="InterPro" id="IPR027385">
    <property type="entry name" value="Beta-barrel_OMP"/>
</dbReference>
<dbReference type="Gene3D" id="2.40.160.20">
    <property type="match status" value="1"/>
</dbReference>
<evidence type="ECO:0000256" key="5">
    <source>
        <dbReference type="ARBA" id="ARBA00023136"/>
    </source>
</evidence>
<name>A0A379F929_PROVU</name>
<protein>
    <submittedName>
        <fullName evidence="8">Outer membrane protein</fullName>
    </submittedName>
</protein>
<sequence>MKNILLLACLPFSLFFTTSIYAKNSNTLVSIGYAHIKIKDLPTANGINMKYQFNPNTNKKTSLRLSGTIAHRSLSHSGRLRYISLAMGPAYALTPFVELYGVIGVSGMSYQTPENINKDHSSKSVSWGTGITLTSPQNITLTLGYEGSHFKMEGKNHPSKTLIASIGYRF</sequence>
<evidence type="ECO:0000313" key="9">
    <source>
        <dbReference type="Proteomes" id="UP000254331"/>
    </source>
</evidence>
<dbReference type="EMBL" id="UGTW01000001">
    <property type="protein sequence ID" value="SUC16134.1"/>
    <property type="molecule type" value="Genomic_DNA"/>
</dbReference>
<dbReference type="PRINTS" id="PR00316">
    <property type="entry name" value="ENTEROVIROMP"/>
</dbReference>
<dbReference type="Proteomes" id="UP000254331">
    <property type="component" value="Unassembled WGS sequence"/>
</dbReference>
<evidence type="ECO:0000313" key="8">
    <source>
        <dbReference type="EMBL" id="SUC16134.1"/>
    </source>
</evidence>
<comment type="subcellular location">
    <subcellularLocation>
        <location evidence="1">Cell outer membrane</location>
        <topology evidence="1">Multi-pass membrane protein</topology>
    </subcellularLocation>
</comment>
<dbReference type="InterPro" id="IPR000758">
    <property type="entry name" value="Enterovir_OMP"/>
</dbReference>
<dbReference type="PANTHER" id="PTHR35892">
    <property type="entry name" value="OUTER MEMBRANE PROTEIN PAGN-RELATED"/>
    <property type="match status" value="1"/>
</dbReference>